<feature type="compositionally biased region" description="Basic and acidic residues" evidence="1">
    <location>
        <begin position="49"/>
        <end position="58"/>
    </location>
</feature>
<gene>
    <name evidence="2" type="ORF">GALL_378890</name>
</gene>
<reference evidence="2" key="1">
    <citation type="submission" date="2016-10" db="EMBL/GenBank/DDBJ databases">
        <title>Sequence of Gallionella enrichment culture.</title>
        <authorList>
            <person name="Poehlein A."/>
            <person name="Muehling M."/>
            <person name="Daniel R."/>
        </authorList>
    </citation>
    <scope>NUCLEOTIDE SEQUENCE</scope>
</reference>
<protein>
    <recommendedName>
        <fullName evidence="3">SAP domain-containing protein</fullName>
    </recommendedName>
</protein>
<name>A0A1J5Q9Q3_9ZZZZ</name>
<feature type="region of interest" description="Disordered" evidence="1">
    <location>
        <begin position="1"/>
        <end position="58"/>
    </location>
</feature>
<dbReference type="EMBL" id="MLJW01001071">
    <property type="protein sequence ID" value="OIQ80361.1"/>
    <property type="molecule type" value="Genomic_DNA"/>
</dbReference>
<organism evidence="2">
    <name type="scientific">mine drainage metagenome</name>
    <dbReference type="NCBI Taxonomy" id="410659"/>
    <lineage>
        <taxon>unclassified sequences</taxon>
        <taxon>metagenomes</taxon>
        <taxon>ecological metagenomes</taxon>
    </lineage>
</organism>
<sequence length="378" mass="40773">MGLFRHKKSITEPPTEGQASGNTSKSVAGAAGPPDVDKWHEQALAQGQRARDAIERGDARAARQAWKARRDAQARAKGYPADDGFIGFNAEVVRDAATVREVAELGLLPDRVQEFRAALSLDGALYLKGEDGVLAVLLGAPLPEWPRFWSERDQWLSGAFRPAMWDAVLFDAEPDMSWQPAALTGLSFDARQVLAYPKLVRNEHAITRQYLAERTLLPFGRLDRALGELVSAGLASPPTLADRLATLTAAQLKQAHADLGLTAKGAKPVLVEALASLGDSQVHPYLADHHPEALEPELNVGLGAGKSAGWLISYAALLAHWFTTGLVPTMRLVQDGGAAGWEVLKTDGCPVCRKAPSRVPRKRPSELPPFHIGCRCAC</sequence>
<comment type="caution">
    <text evidence="2">The sequence shown here is derived from an EMBL/GenBank/DDBJ whole genome shotgun (WGS) entry which is preliminary data.</text>
</comment>
<dbReference type="AlphaFoldDB" id="A0A1J5Q9Q3"/>
<evidence type="ECO:0008006" key="3">
    <source>
        <dbReference type="Google" id="ProtNLM"/>
    </source>
</evidence>
<accession>A0A1J5Q9Q3</accession>
<feature type="compositionally biased region" description="Polar residues" evidence="1">
    <location>
        <begin position="17"/>
        <end position="26"/>
    </location>
</feature>
<evidence type="ECO:0000313" key="2">
    <source>
        <dbReference type="EMBL" id="OIQ80361.1"/>
    </source>
</evidence>
<proteinExistence type="predicted"/>
<evidence type="ECO:0000256" key="1">
    <source>
        <dbReference type="SAM" id="MobiDB-lite"/>
    </source>
</evidence>